<accession>A0A5S6QAR1</accession>
<dbReference type="Gene3D" id="2.120.10.80">
    <property type="entry name" value="Kelch-type beta propeller"/>
    <property type="match status" value="1"/>
</dbReference>
<dbReference type="InterPro" id="IPR029063">
    <property type="entry name" value="SAM-dependent_MTases_sf"/>
</dbReference>
<evidence type="ECO:0000313" key="4">
    <source>
        <dbReference type="Proteomes" id="UP000046395"/>
    </source>
</evidence>
<dbReference type="GO" id="GO:0030488">
    <property type="term" value="P:tRNA methylation"/>
    <property type="evidence" value="ECO:0007669"/>
    <property type="project" value="TreeGrafter"/>
</dbReference>
<proteinExistence type="inferred from homology"/>
<dbReference type="SUPFAM" id="SSF117281">
    <property type="entry name" value="Kelch motif"/>
    <property type="match status" value="1"/>
</dbReference>
<dbReference type="GO" id="GO:0031591">
    <property type="term" value="P:wybutosine biosynthetic process"/>
    <property type="evidence" value="ECO:0007669"/>
    <property type="project" value="TreeGrafter"/>
</dbReference>
<protein>
    <submittedName>
        <fullName evidence="5">BACK domain-containing protein</fullName>
    </submittedName>
</protein>
<dbReference type="STRING" id="70415.A0A5S6QAR1"/>
<dbReference type="Pfam" id="PF24681">
    <property type="entry name" value="Kelch_KLHDC2_KLHL20_DRC7"/>
    <property type="match status" value="1"/>
</dbReference>
<dbReference type="UniPathway" id="UPA00375"/>
<dbReference type="AlphaFoldDB" id="A0A5S6QAR1"/>
<dbReference type="PANTHER" id="PTHR46529">
    <property type="entry name" value="TRNA WYBUTOSINE-SYNTHESIZING PROTEIN 4"/>
    <property type="match status" value="1"/>
</dbReference>
<sequence length="579" mass="66243">MAALSIRKHYLHTKVIYDAVKLFIKSSNVPVQIIAVAVELDERLYFQLRGRWESSIFRFVELNWPSLIRRRKAEISKLSTYKGLNCAQTVSDIQRGVHHVTNRYALAEFSFFHCDELMDLLIYGCSLCAGVPTLFLFGNILERTHVYEFNRILEAVPIAFLKCAVIIQEEIIADMYQFATNTPMMDSLRSFNWLHIGMWPAVWLFYNYVRYGRCDTAIASLPFNEYEIWHLLCARDVFVVGATFNLYMNRLLGTFGHPTVPIHFDVDLWGHVKAENITTLPPYNRERINCSCVALGEQMLILGGLEHCSTNGYRPCENIMLFGVQNQTINDAVILNIDDLKKITQRVHHSITRVTANSFIVYGGWKDYYTPLSDPWHGKLVSECNLVFAPLPVKNTKTGSYPCARWRHSACLVENIFSGSAVFICGGLTRRVDHLNVVRTFSWVLQDAWTLEWEYGIWRRLPDLPVPLHSHQCTYIASDSMVVAIGGLGTTEDEFSSKIFFFSFDLLCWCKEIDLEPKVGRYGFTSHVLTEEVLLLVGGVNEKFAKCNTMTLVDLKNALAVHDQHFVTFCSRGDTESVQ</sequence>
<comment type="pathway">
    <text evidence="1">tRNA modification; wybutosine-tRNA(Phe) biosynthesis.</text>
</comment>
<keyword evidence="3" id="KW-0949">S-adenosyl-L-methionine</keyword>
<name>A0A5S6QAR1_TRIMR</name>
<keyword evidence="4" id="KW-1185">Reference proteome</keyword>
<comment type="similarity">
    <text evidence="2">Belongs to the methyltransferase superfamily. LCMT family.</text>
</comment>
<dbReference type="InterPro" id="IPR015915">
    <property type="entry name" value="Kelch-typ_b-propeller"/>
</dbReference>
<dbReference type="PANTHER" id="PTHR46529:SF1">
    <property type="entry name" value="TRNA WYBUTOSINE-SYNTHESIZING PROTEIN 4"/>
    <property type="match status" value="1"/>
</dbReference>
<evidence type="ECO:0000256" key="2">
    <source>
        <dbReference type="ARBA" id="ARBA00010703"/>
    </source>
</evidence>
<dbReference type="Gene3D" id="3.40.50.150">
    <property type="entry name" value="Vaccinia Virus protein VP39"/>
    <property type="match status" value="1"/>
</dbReference>
<evidence type="ECO:0000256" key="1">
    <source>
        <dbReference type="ARBA" id="ARBA00004797"/>
    </source>
</evidence>
<evidence type="ECO:0000256" key="3">
    <source>
        <dbReference type="ARBA" id="ARBA00022691"/>
    </source>
</evidence>
<dbReference type="WBParaSite" id="TMUE_1000004294.1">
    <property type="protein sequence ID" value="TMUE_1000004294.1"/>
    <property type="gene ID" value="WBGene00295432"/>
</dbReference>
<evidence type="ECO:0000313" key="5">
    <source>
        <dbReference type="WBParaSite" id="TMUE_1000004294.1"/>
    </source>
</evidence>
<dbReference type="GO" id="GO:0008175">
    <property type="term" value="F:tRNA methyltransferase activity"/>
    <property type="evidence" value="ECO:0007669"/>
    <property type="project" value="TreeGrafter"/>
</dbReference>
<organism evidence="4 5">
    <name type="scientific">Trichuris muris</name>
    <name type="common">Mouse whipworm</name>
    <dbReference type="NCBI Taxonomy" id="70415"/>
    <lineage>
        <taxon>Eukaryota</taxon>
        <taxon>Metazoa</taxon>
        <taxon>Ecdysozoa</taxon>
        <taxon>Nematoda</taxon>
        <taxon>Enoplea</taxon>
        <taxon>Dorylaimia</taxon>
        <taxon>Trichinellida</taxon>
        <taxon>Trichuridae</taxon>
        <taxon>Trichuris</taxon>
    </lineage>
</organism>
<dbReference type="Proteomes" id="UP000046395">
    <property type="component" value="Unassembled WGS sequence"/>
</dbReference>
<reference evidence="5" key="1">
    <citation type="submission" date="2019-12" db="UniProtKB">
        <authorList>
            <consortium name="WormBaseParasite"/>
        </authorList>
    </citation>
    <scope>IDENTIFICATION</scope>
</reference>